<dbReference type="InterPro" id="IPR003737">
    <property type="entry name" value="GlcNAc_PI_deacetylase-related"/>
</dbReference>
<accession>A0A9E2SBB7</accession>
<organism evidence="1 2">
    <name type="scientific">Pinibacter aurantiacus</name>
    <dbReference type="NCBI Taxonomy" id="2851599"/>
    <lineage>
        <taxon>Bacteria</taxon>
        <taxon>Pseudomonadati</taxon>
        <taxon>Bacteroidota</taxon>
        <taxon>Chitinophagia</taxon>
        <taxon>Chitinophagales</taxon>
        <taxon>Chitinophagaceae</taxon>
        <taxon>Pinibacter</taxon>
    </lineage>
</organism>
<evidence type="ECO:0000313" key="2">
    <source>
        <dbReference type="Proteomes" id="UP000812270"/>
    </source>
</evidence>
<keyword evidence="2" id="KW-1185">Reference proteome</keyword>
<gene>
    <name evidence="1" type="ORF">KTO63_14225</name>
</gene>
<dbReference type="GO" id="GO:0016811">
    <property type="term" value="F:hydrolase activity, acting on carbon-nitrogen (but not peptide) bonds, in linear amides"/>
    <property type="evidence" value="ECO:0007669"/>
    <property type="project" value="TreeGrafter"/>
</dbReference>
<dbReference type="PANTHER" id="PTHR12993">
    <property type="entry name" value="N-ACETYLGLUCOSAMINYL-PHOSPHATIDYLINOSITOL DE-N-ACETYLASE-RELATED"/>
    <property type="match status" value="1"/>
</dbReference>
<protein>
    <submittedName>
        <fullName evidence="1">PIG-L family deacetylase</fullName>
    </submittedName>
</protein>
<proteinExistence type="predicted"/>
<dbReference type="Proteomes" id="UP000812270">
    <property type="component" value="Unassembled WGS sequence"/>
</dbReference>
<evidence type="ECO:0000313" key="1">
    <source>
        <dbReference type="EMBL" id="MBV4358318.1"/>
    </source>
</evidence>
<sequence length="208" mass="23700">MKTILILAPHTDDGELGCGGTIARYINEGHRVIYAAFSTCSQSLPQGFAPDTLRTEVTNATAVLGILPQDLIIFDYEVRRFKEARQNILDDIVSLNKKHEIDMVFVPSPTDIHQDHEVIYEEGLRGFKNKTIFGYEMPWNNISFNARSFIKLKKEHIDKKVLALQEYVSQNGRPYTNETFIRSLATVRGTQIGCEYAEAFDIIRMIIN</sequence>
<dbReference type="EMBL" id="JAHSPG010000011">
    <property type="protein sequence ID" value="MBV4358318.1"/>
    <property type="molecule type" value="Genomic_DNA"/>
</dbReference>
<reference evidence="1" key="1">
    <citation type="submission" date="2021-06" db="EMBL/GenBank/DDBJ databases">
        <authorList>
            <person name="Huq M.A."/>
        </authorList>
    </citation>
    <scope>NUCLEOTIDE SEQUENCE</scope>
    <source>
        <strain evidence="1">MAH-26</strain>
    </source>
</reference>
<dbReference type="RefSeq" id="WP_217791991.1">
    <property type="nucleotide sequence ID" value="NZ_JAHSPG010000011.1"/>
</dbReference>
<comment type="caution">
    <text evidence="1">The sequence shown here is derived from an EMBL/GenBank/DDBJ whole genome shotgun (WGS) entry which is preliminary data.</text>
</comment>
<dbReference type="Pfam" id="PF02585">
    <property type="entry name" value="PIG-L"/>
    <property type="match status" value="1"/>
</dbReference>
<dbReference type="AlphaFoldDB" id="A0A9E2SBB7"/>
<name>A0A9E2SBB7_9BACT</name>
<dbReference type="PANTHER" id="PTHR12993:SF11">
    <property type="entry name" value="N-ACETYLGLUCOSAMINYL-PHOSPHATIDYLINOSITOL DE-N-ACETYLASE"/>
    <property type="match status" value="1"/>
</dbReference>